<dbReference type="SUPFAM" id="SSF46579">
    <property type="entry name" value="Prefoldin"/>
    <property type="match status" value="1"/>
</dbReference>
<dbReference type="InParanoid" id="C5LXY2"/>
<gene>
    <name evidence="1" type="ORF">Pmar_PMAR013658</name>
</gene>
<reference evidence="1 2" key="1">
    <citation type="submission" date="2008-07" db="EMBL/GenBank/DDBJ databases">
        <authorList>
            <person name="El-Sayed N."/>
            <person name="Caler E."/>
            <person name="Inman J."/>
            <person name="Amedeo P."/>
            <person name="Hass B."/>
            <person name="Wortman J."/>
        </authorList>
    </citation>
    <scope>NUCLEOTIDE SEQUENCE [LARGE SCALE GENOMIC DNA]</scope>
    <source>
        <strain evidence="2">ATCC 50983 / TXsc</strain>
    </source>
</reference>
<dbReference type="GeneID" id="9040780"/>
<proteinExistence type="predicted"/>
<keyword evidence="2" id="KW-1185">Reference proteome</keyword>
<organism evidence="2">
    <name type="scientific">Perkinsus marinus (strain ATCC 50983 / TXsc)</name>
    <dbReference type="NCBI Taxonomy" id="423536"/>
    <lineage>
        <taxon>Eukaryota</taxon>
        <taxon>Sar</taxon>
        <taxon>Alveolata</taxon>
        <taxon>Perkinsozoa</taxon>
        <taxon>Perkinsea</taxon>
        <taxon>Perkinsida</taxon>
        <taxon>Perkinsidae</taxon>
        <taxon>Perkinsus</taxon>
    </lineage>
</organism>
<dbReference type="RefSeq" id="XP_002765595.1">
    <property type="nucleotide sequence ID" value="XM_002765549.1"/>
</dbReference>
<dbReference type="Proteomes" id="UP000007800">
    <property type="component" value="Unassembled WGS sequence"/>
</dbReference>
<dbReference type="OrthoDB" id="248120at2759"/>
<dbReference type="EMBL" id="GG686772">
    <property type="protein sequence ID" value="EEQ98312.1"/>
    <property type="molecule type" value="Genomic_DNA"/>
</dbReference>
<sequence length="176" mass="20333">MDDPQQNQYRDTVTEIQDVQDRLQKLYGKVRTLTAQKSESEQVKKVRQERDEAVSNVEKRLEFITSDFYGCSRGRRILMVDADGDTRIDDLARLEEVMDRDSGMAASHRSFRRWALDSEIVLLARFMSLRMVEVQYPQLPSMLSQPACKCYEISPTSEMKGLVHGYTPAWGPQVVH</sequence>
<name>C5LXY2_PERM5</name>
<evidence type="ECO:0000313" key="1">
    <source>
        <dbReference type="EMBL" id="EEQ98312.1"/>
    </source>
</evidence>
<accession>C5LXY2</accession>
<protein>
    <submittedName>
        <fullName evidence="1">Uncharacterized protein</fullName>
    </submittedName>
</protein>
<dbReference type="AlphaFoldDB" id="C5LXY2"/>
<evidence type="ECO:0000313" key="2">
    <source>
        <dbReference type="Proteomes" id="UP000007800"/>
    </source>
</evidence>